<protein>
    <submittedName>
        <fullName evidence="2">AAA_8 domain-containing protein</fullName>
    </submittedName>
</protein>
<accession>A0A7E4VP89</accession>
<reference evidence="1" key="1">
    <citation type="journal article" date="2013" name="Genetics">
        <title>The draft genome and transcriptome of Panagrellus redivivus are shaped by the harsh demands of a free-living lifestyle.</title>
        <authorList>
            <person name="Srinivasan J."/>
            <person name="Dillman A.R."/>
            <person name="Macchietto M.G."/>
            <person name="Heikkinen L."/>
            <person name="Lakso M."/>
            <person name="Fracchia K.M."/>
            <person name="Antoshechkin I."/>
            <person name="Mortazavi A."/>
            <person name="Wong G."/>
            <person name="Sternberg P.W."/>
        </authorList>
    </citation>
    <scope>NUCLEOTIDE SEQUENCE [LARGE SCALE GENOMIC DNA]</scope>
    <source>
        <strain evidence="1">MT8872</strain>
    </source>
</reference>
<sequence length="175" mass="20578">MIFAPLRIVKEFGKLCPDVEKFRSIRPKAYDQVFITDNENVYKWASKDTFMFEMFKLLHQFAFIKYLLDGLNVNPMWQAALTVNEIADKRQYIYVEDTLILYCDSASSYEDVLPLILGPYTRLVLHGNTTMNQIERLLHPGVKRVRINANIQMHPQRYDYFAEIIAKHVHAFKAL</sequence>
<dbReference type="Proteomes" id="UP000492821">
    <property type="component" value="Unassembled WGS sequence"/>
</dbReference>
<organism evidence="1 2">
    <name type="scientific">Panagrellus redivivus</name>
    <name type="common">Microworm</name>
    <dbReference type="NCBI Taxonomy" id="6233"/>
    <lineage>
        <taxon>Eukaryota</taxon>
        <taxon>Metazoa</taxon>
        <taxon>Ecdysozoa</taxon>
        <taxon>Nematoda</taxon>
        <taxon>Chromadorea</taxon>
        <taxon>Rhabditida</taxon>
        <taxon>Tylenchina</taxon>
        <taxon>Panagrolaimomorpha</taxon>
        <taxon>Panagrolaimoidea</taxon>
        <taxon>Panagrolaimidae</taxon>
        <taxon>Panagrellus</taxon>
    </lineage>
</organism>
<evidence type="ECO:0000313" key="2">
    <source>
        <dbReference type="WBParaSite" id="Pan_g23607.t1"/>
    </source>
</evidence>
<name>A0A7E4VP89_PANRE</name>
<keyword evidence="1" id="KW-1185">Reference proteome</keyword>
<proteinExistence type="predicted"/>
<evidence type="ECO:0000313" key="1">
    <source>
        <dbReference type="Proteomes" id="UP000492821"/>
    </source>
</evidence>
<dbReference type="WBParaSite" id="Pan_g23607.t1">
    <property type="protein sequence ID" value="Pan_g23607.t1"/>
    <property type="gene ID" value="Pan_g23607"/>
</dbReference>
<dbReference type="AlphaFoldDB" id="A0A7E4VP89"/>
<reference evidence="2" key="2">
    <citation type="submission" date="2020-10" db="UniProtKB">
        <authorList>
            <consortium name="WormBaseParasite"/>
        </authorList>
    </citation>
    <scope>IDENTIFICATION</scope>
</reference>